<reference evidence="1" key="2">
    <citation type="journal article" date="2021" name="PeerJ">
        <title>Extensive microbial diversity within the chicken gut microbiome revealed by metagenomics and culture.</title>
        <authorList>
            <person name="Gilroy R."/>
            <person name="Ravi A."/>
            <person name="Getino M."/>
            <person name="Pursley I."/>
            <person name="Horton D.L."/>
            <person name="Alikhan N.F."/>
            <person name="Baker D."/>
            <person name="Gharbi K."/>
            <person name="Hall N."/>
            <person name="Watson M."/>
            <person name="Adriaenssens E.M."/>
            <person name="Foster-Nyarko E."/>
            <person name="Jarju S."/>
            <person name="Secka A."/>
            <person name="Antonio M."/>
            <person name="Oren A."/>
            <person name="Chaudhuri R.R."/>
            <person name="La Ragione R."/>
            <person name="Hildebrand F."/>
            <person name="Pallen M.J."/>
        </authorList>
    </citation>
    <scope>NUCLEOTIDE SEQUENCE</scope>
    <source>
        <strain evidence="1">CHK181-108</strain>
    </source>
</reference>
<evidence type="ECO:0000313" key="1">
    <source>
        <dbReference type="EMBL" id="HIT86027.1"/>
    </source>
</evidence>
<organism evidence="1 2">
    <name type="scientific">Candidatus Ornithomonoglobus intestinigallinarum</name>
    <dbReference type="NCBI Taxonomy" id="2840894"/>
    <lineage>
        <taxon>Bacteria</taxon>
        <taxon>Bacillati</taxon>
        <taxon>Bacillota</taxon>
        <taxon>Clostridia</taxon>
        <taxon>Candidatus Ornithomonoglobus</taxon>
    </lineage>
</organism>
<evidence type="ECO:0008006" key="3">
    <source>
        <dbReference type="Google" id="ProtNLM"/>
    </source>
</evidence>
<protein>
    <recommendedName>
        <fullName evidence="3">YtxH domain-containing protein</fullName>
    </recommendedName>
</protein>
<proteinExistence type="predicted"/>
<dbReference type="Proteomes" id="UP000824165">
    <property type="component" value="Unassembled WGS sequence"/>
</dbReference>
<accession>A0A9D1KRV6</accession>
<gene>
    <name evidence="1" type="ORF">IAA60_09035</name>
</gene>
<dbReference type="AlphaFoldDB" id="A0A9D1KRV6"/>
<comment type="caution">
    <text evidence="1">The sequence shown here is derived from an EMBL/GenBank/DDBJ whole genome shotgun (WGS) entry which is preliminary data.</text>
</comment>
<reference evidence="1" key="1">
    <citation type="submission" date="2020-10" db="EMBL/GenBank/DDBJ databases">
        <authorList>
            <person name="Gilroy R."/>
        </authorList>
    </citation>
    <scope>NUCLEOTIDE SEQUENCE</scope>
    <source>
        <strain evidence="1">CHK181-108</strain>
    </source>
</reference>
<name>A0A9D1KRV6_9FIRM</name>
<sequence length="61" mass="6527">MNMQGTGKFVKGMAAGMVVGAAVAMVADPLSERQHNKLRKKTEGVFKSMGGIIDNAIDMMR</sequence>
<dbReference type="EMBL" id="DVLU01000097">
    <property type="protein sequence ID" value="HIT86027.1"/>
    <property type="molecule type" value="Genomic_DNA"/>
</dbReference>
<evidence type="ECO:0000313" key="2">
    <source>
        <dbReference type="Proteomes" id="UP000824165"/>
    </source>
</evidence>